<dbReference type="InterPro" id="IPR027843">
    <property type="entry name" value="DUF4440"/>
</dbReference>
<dbReference type="InterPro" id="IPR032710">
    <property type="entry name" value="NTF2-like_dom_sf"/>
</dbReference>
<feature type="domain" description="DUF4440" evidence="1">
    <location>
        <begin position="22"/>
        <end position="129"/>
    </location>
</feature>
<dbReference type="SUPFAM" id="SSF54427">
    <property type="entry name" value="NTF2-like"/>
    <property type="match status" value="1"/>
</dbReference>
<keyword evidence="3" id="KW-1185">Reference proteome</keyword>
<reference evidence="3" key="1">
    <citation type="submission" date="2016-10" db="EMBL/GenBank/DDBJ databases">
        <authorList>
            <person name="Varghese N."/>
            <person name="Submissions S."/>
        </authorList>
    </citation>
    <scope>NUCLEOTIDE SEQUENCE [LARGE SCALE GENOMIC DNA]</scope>
    <source>
        <strain evidence="3">UNC178MFTsu3.1</strain>
    </source>
</reference>
<protein>
    <recommendedName>
        <fullName evidence="1">DUF4440 domain-containing protein</fullName>
    </recommendedName>
</protein>
<dbReference type="Gene3D" id="3.10.450.50">
    <property type="match status" value="1"/>
</dbReference>
<gene>
    <name evidence="2" type="ORF">SAMN02799615_01246</name>
</gene>
<proteinExistence type="predicted"/>
<evidence type="ECO:0000313" key="3">
    <source>
        <dbReference type="Proteomes" id="UP000199477"/>
    </source>
</evidence>
<sequence>MMTFIFAMALSGPVTTPLETTLRARDQALLDAIAPGNRALWERTLTDDAIYVDENGTIMDRPTFLKTLVPLPRGVTGSIAITGYRVQRHGDSAFVIHQDEEREMFHGQALLAHYLMTETWRFERNEWKLASAHVYVVNDDPPAIPLPAATLAQYVGHYQAAPDLRYVVRIEQGVLLGGVEGGPVQPLLAEVADVLFLKGQPRKRFVFQRDGQGRITGFASRREGHDVIWTKLP</sequence>
<dbReference type="Pfam" id="PF14534">
    <property type="entry name" value="DUF4440"/>
    <property type="match status" value="1"/>
</dbReference>
<dbReference type="RefSeq" id="WP_081805226.1">
    <property type="nucleotide sequence ID" value="NZ_JBFBVS010000003.1"/>
</dbReference>
<name>A0A1I2BRX8_9GAMM</name>
<dbReference type="Proteomes" id="UP000199477">
    <property type="component" value="Unassembled WGS sequence"/>
</dbReference>
<dbReference type="AlphaFoldDB" id="A0A1I2BRX8"/>
<accession>A0A1I2BRX8</accession>
<evidence type="ECO:0000259" key="1">
    <source>
        <dbReference type="Pfam" id="PF14534"/>
    </source>
</evidence>
<dbReference type="STRING" id="500610.SAMN02799615_01246"/>
<evidence type="ECO:0000313" key="2">
    <source>
        <dbReference type="EMBL" id="SFE58921.1"/>
    </source>
</evidence>
<organism evidence="2 3">
    <name type="scientific">Dyella marensis</name>
    <dbReference type="NCBI Taxonomy" id="500610"/>
    <lineage>
        <taxon>Bacteria</taxon>
        <taxon>Pseudomonadati</taxon>
        <taxon>Pseudomonadota</taxon>
        <taxon>Gammaproteobacteria</taxon>
        <taxon>Lysobacterales</taxon>
        <taxon>Rhodanobacteraceae</taxon>
        <taxon>Dyella</taxon>
    </lineage>
</organism>
<dbReference type="EMBL" id="FONH01000003">
    <property type="protein sequence ID" value="SFE58921.1"/>
    <property type="molecule type" value="Genomic_DNA"/>
</dbReference>